<accession>A0AAQ3MK69</accession>
<evidence type="ECO:0000313" key="4">
    <source>
        <dbReference type="Proteomes" id="UP001374535"/>
    </source>
</evidence>
<gene>
    <name evidence="3" type="ORF">V8G54_031819</name>
</gene>
<dbReference type="PANTHER" id="PTHR11439">
    <property type="entry name" value="GAG-POL-RELATED RETROTRANSPOSON"/>
    <property type="match status" value="1"/>
</dbReference>
<evidence type="ECO:0000313" key="3">
    <source>
        <dbReference type="EMBL" id="WVY92731.1"/>
    </source>
</evidence>
<dbReference type="Proteomes" id="UP001374535">
    <property type="component" value="Chromosome 10"/>
</dbReference>
<dbReference type="InterPro" id="IPR013103">
    <property type="entry name" value="RVT_2"/>
</dbReference>
<feature type="domain" description="Reverse transcriptase Ty1/copia-type" evidence="1">
    <location>
        <begin position="282"/>
        <end position="526"/>
    </location>
</feature>
<dbReference type="EMBL" id="CP144691">
    <property type="protein sequence ID" value="WVY92731.1"/>
    <property type="molecule type" value="Genomic_DNA"/>
</dbReference>
<protein>
    <recommendedName>
        <fullName evidence="5">Retrovirus-related Pol polyprotein from transposon TNT 1-94</fullName>
    </recommendedName>
</protein>
<sequence>MEALSSFYPNLSTTNNLKPRVFGCISYVHIHSTDRGKLDPRALKCVFVGYSLTQKGYKCYHPPSKKFFVSRDVTFNEQEGYFHQTYLPGESFREDKESNNSGFLILPDLIFEPKLDQIEAVPSEIGQESEINCEADQGDVEAGKFGKKLVYSRKTKAIPGSSNVQESNSNPQKEVTISNPQKEVTIFSLVVQAEIETQNDLEIETQNDLDLPIAIRKGPRKCTKQPLYPLSNYLSFENFSPTHKAFLVNLNTTFLPNTLFEALSDRKWRQAMDVEMEALEKNNTWELVTLPIGKRPVGCKWVYTVKYKADGSIERYKARLVAKGFTQTYGVDYLETFAPVAKMNTVRVILSLAANYGWNLEQFDVKNAFLHGDLEEEIYMEIPPGYGRDVVTNTVCKLKKALYGLKQSPRAWFGRFTKVMTSLGYKQSQGDHTLFFKHSKSGGVTILLVYVDDIILTGDDKEEQRLLSQCLGKEFEIKTLGKLKYFLGIEVAHSKKGIFISQQKYITDLLKETGKAACKPASTPLEPNIKLGNAEKDVVVEKEMYQRLVGRLIYLSHTRPDIAYAVSLISQFMHSPKETHLQAAHRILQYPGRGILFKRNGNVKLEAYTDADYARSIVDRRSTTGYCTFLGGNLVTWRSKKQGVVARSSAEAEFRAMAQGICELLWLKIILEDLRIKWEEPMKLYCDNKSAISIAHNPV</sequence>
<dbReference type="PANTHER" id="PTHR11439:SF440">
    <property type="entry name" value="INTEGRASE CATALYTIC DOMAIN-CONTAINING PROTEIN"/>
    <property type="match status" value="1"/>
</dbReference>
<organism evidence="3 4">
    <name type="scientific">Vigna mungo</name>
    <name type="common">Black gram</name>
    <name type="synonym">Phaseolus mungo</name>
    <dbReference type="NCBI Taxonomy" id="3915"/>
    <lineage>
        <taxon>Eukaryota</taxon>
        <taxon>Viridiplantae</taxon>
        <taxon>Streptophyta</taxon>
        <taxon>Embryophyta</taxon>
        <taxon>Tracheophyta</taxon>
        <taxon>Spermatophyta</taxon>
        <taxon>Magnoliopsida</taxon>
        <taxon>eudicotyledons</taxon>
        <taxon>Gunneridae</taxon>
        <taxon>Pentapetalae</taxon>
        <taxon>rosids</taxon>
        <taxon>fabids</taxon>
        <taxon>Fabales</taxon>
        <taxon>Fabaceae</taxon>
        <taxon>Papilionoideae</taxon>
        <taxon>50 kb inversion clade</taxon>
        <taxon>NPAAA clade</taxon>
        <taxon>indigoferoid/millettioid clade</taxon>
        <taxon>Phaseoleae</taxon>
        <taxon>Vigna</taxon>
    </lineage>
</organism>
<reference evidence="3 4" key="1">
    <citation type="journal article" date="2023" name="Life. Sci Alliance">
        <title>Evolutionary insights into 3D genome organization and epigenetic landscape of Vigna mungo.</title>
        <authorList>
            <person name="Junaid A."/>
            <person name="Singh B."/>
            <person name="Bhatia S."/>
        </authorList>
    </citation>
    <scope>NUCLEOTIDE SEQUENCE [LARGE SCALE GENOMIC DNA]</scope>
    <source>
        <strain evidence="3">Urdbean</strain>
    </source>
</reference>
<keyword evidence="4" id="KW-1185">Reference proteome</keyword>
<evidence type="ECO:0000259" key="2">
    <source>
        <dbReference type="Pfam" id="PF25597"/>
    </source>
</evidence>
<name>A0AAQ3MK69_VIGMU</name>
<dbReference type="AlphaFoldDB" id="A0AAQ3MK69"/>
<evidence type="ECO:0008006" key="5">
    <source>
        <dbReference type="Google" id="ProtNLM"/>
    </source>
</evidence>
<dbReference type="SUPFAM" id="SSF56672">
    <property type="entry name" value="DNA/RNA polymerases"/>
    <property type="match status" value="1"/>
</dbReference>
<dbReference type="InterPro" id="IPR043502">
    <property type="entry name" value="DNA/RNA_pol_sf"/>
</dbReference>
<dbReference type="Pfam" id="PF07727">
    <property type="entry name" value="RVT_2"/>
    <property type="match status" value="1"/>
</dbReference>
<dbReference type="CDD" id="cd09272">
    <property type="entry name" value="RNase_HI_RT_Ty1"/>
    <property type="match status" value="1"/>
</dbReference>
<dbReference type="InterPro" id="IPR057670">
    <property type="entry name" value="SH3_retrovirus"/>
</dbReference>
<dbReference type="Pfam" id="PF25597">
    <property type="entry name" value="SH3_retrovirus"/>
    <property type="match status" value="1"/>
</dbReference>
<proteinExistence type="predicted"/>
<evidence type="ECO:0000259" key="1">
    <source>
        <dbReference type="Pfam" id="PF07727"/>
    </source>
</evidence>
<feature type="domain" description="Retroviral polymerase SH3-like" evidence="2">
    <location>
        <begin position="24"/>
        <end position="81"/>
    </location>
</feature>